<organism evidence="3 4">
    <name type="scientific">Actinomadura alba</name>
    <dbReference type="NCBI Taxonomy" id="406431"/>
    <lineage>
        <taxon>Bacteria</taxon>
        <taxon>Bacillati</taxon>
        <taxon>Actinomycetota</taxon>
        <taxon>Actinomycetes</taxon>
        <taxon>Streptosporangiales</taxon>
        <taxon>Thermomonosporaceae</taxon>
        <taxon>Actinomadura</taxon>
    </lineage>
</organism>
<name>A0ABR7LYZ3_9ACTN</name>
<keyword evidence="2" id="KW-0472">Membrane</keyword>
<dbReference type="InterPro" id="IPR051082">
    <property type="entry name" value="Pentapeptide-BTB/POZ_domain"/>
</dbReference>
<feature type="transmembrane region" description="Helical" evidence="2">
    <location>
        <begin position="619"/>
        <end position="639"/>
    </location>
</feature>
<dbReference type="PANTHER" id="PTHR14136:SF17">
    <property type="entry name" value="BTB_POZ DOMAIN-CONTAINING PROTEIN KCTD9"/>
    <property type="match status" value="1"/>
</dbReference>
<dbReference type="PANTHER" id="PTHR14136">
    <property type="entry name" value="BTB_POZ DOMAIN-CONTAINING PROTEIN KCTD9"/>
    <property type="match status" value="1"/>
</dbReference>
<evidence type="ECO:0000256" key="2">
    <source>
        <dbReference type="SAM" id="Phobius"/>
    </source>
</evidence>
<dbReference type="Pfam" id="PF13576">
    <property type="entry name" value="Pentapeptide_3"/>
    <property type="match status" value="3"/>
</dbReference>
<dbReference type="EMBL" id="JABVEC010000036">
    <property type="protein sequence ID" value="MBC6470074.1"/>
    <property type="molecule type" value="Genomic_DNA"/>
</dbReference>
<dbReference type="RefSeq" id="WP_187247124.1">
    <property type="nucleotide sequence ID" value="NZ_BAAAOK010000040.1"/>
</dbReference>
<evidence type="ECO:0000313" key="4">
    <source>
        <dbReference type="Proteomes" id="UP000805614"/>
    </source>
</evidence>
<sequence length="645" mass="70721">MAPLPTVGDCGASDPADPETPCGAEVVAHHRCLVHLTPDERTTYLTTLEPGSDVHVRGVVFTGELLTELLNVLRDDQGIVRIGTGDFSEATFSRRANFSGATFSGRANFRGAKFSGYADFAQVTFSKSADFDRTRFSGYVDFDEVKFLGNADFILAVFFKAASFTTATFSHHASFHDARFSKRAEFSRATFSGRTGFGRTIFSEEAVFTSVTFSAFSTFAEATFSSEANFTEATFSERTAFPEVTFSERAIFLGTTFLRDAEFAQSTIAGDAVFGAAKFTQTARFSETTFAQLADFANATFSGRADFRGAYFYEDARFSRATFAGILQLICCADSLHFDNTIVEADMWLDAAARIVTVEEMRARGRVSLRLRAARVDLTGAVFSEPVTVHGLQHPIPGVDEVRLLDPATGLVPAVAVVSLRGVDAESLVLTDVDLSQCRFTGMHRADQLRLDGRCTFATAPRSRRQVLAEEHHWRAQDGHSSDGWTPAPGTVEAVGPARLEVLYRQLRKALEDAKNEPGAADFYYGEMEMRRNASTSPVERLLLTLYWVVSGYGLRASRALTSLAFVIALLAFGMQFAGFPGQHHPAYLDTLLYSLRAAFSVDVKTAALPESITRWGQVFRVMLRIAGPLFVGLAALAIRNRVKR</sequence>
<comment type="caution">
    <text evidence="3">The sequence shown here is derived from an EMBL/GenBank/DDBJ whole genome shotgun (WGS) entry which is preliminary data.</text>
</comment>
<protein>
    <submittedName>
        <fullName evidence="3">Pentapeptide repeat-containing protein</fullName>
    </submittedName>
</protein>
<keyword evidence="2" id="KW-0812">Transmembrane</keyword>
<feature type="transmembrane region" description="Helical" evidence="2">
    <location>
        <begin position="560"/>
        <end position="580"/>
    </location>
</feature>
<dbReference type="InterPro" id="IPR001646">
    <property type="entry name" value="5peptide_repeat"/>
</dbReference>
<dbReference type="Proteomes" id="UP000805614">
    <property type="component" value="Unassembled WGS sequence"/>
</dbReference>
<proteinExistence type="predicted"/>
<feature type="region of interest" description="Disordered" evidence="1">
    <location>
        <begin position="1"/>
        <end position="20"/>
    </location>
</feature>
<evidence type="ECO:0000256" key="1">
    <source>
        <dbReference type="SAM" id="MobiDB-lite"/>
    </source>
</evidence>
<dbReference type="Gene3D" id="2.160.20.80">
    <property type="entry name" value="E3 ubiquitin-protein ligase SopA"/>
    <property type="match status" value="1"/>
</dbReference>
<evidence type="ECO:0000313" key="3">
    <source>
        <dbReference type="EMBL" id="MBC6470074.1"/>
    </source>
</evidence>
<keyword evidence="4" id="KW-1185">Reference proteome</keyword>
<keyword evidence="2" id="KW-1133">Transmembrane helix</keyword>
<reference evidence="3 4" key="1">
    <citation type="submission" date="2020-06" db="EMBL/GenBank/DDBJ databases">
        <title>Actinomadura xiongansis sp. nov., isolated from soil of Baiyangdian.</title>
        <authorList>
            <person name="Zhang X."/>
        </authorList>
    </citation>
    <scope>NUCLEOTIDE SEQUENCE [LARGE SCALE GENOMIC DNA]</scope>
    <source>
        <strain evidence="3 4">HBUM206468</strain>
    </source>
</reference>
<gene>
    <name evidence="3" type="ORF">HKK74_31975</name>
</gene>
<accession>A0ABR7LYZ3</accession>